<evidence type="ECO:0000256" key="2">
    <source>
        <dbReference type="ARBA" id="ARBA00022679"/>
    </source>
</evidence>
<keyword evidence="3 4" id="KW-0949">S-adenosyl-L-methionine</keyword>
<dbReference type="CDD" id="cd02440">
    <property type="entry name" value="AdoMet_MTases"/>
    <property type="match status" value="1"/>
</dbReference>
<dbReference type="GO" id="GO:0070475">
    <property type="term" value="P:rRNA base methylation"/>
    <property type="evidence" value="ECO:0007669"/>
    <property type="project" value="TreeGrafter"/>
</dbReference>
<evidence type="ECO:0000256" key="4">
    <source>
        <dbReference type="PROSITE-ProRule" id="PRU01024"/>
    </source>
</evidence>
<dbReference type="InterPro" id="IPR010280">
    <property type="entry name" value="U5_MeTrfase_fam"/>
</dbReference>
<accession>B8DRP4</accession>
<dbReference type="eggNOG" id="COG2265">
    <property type="taxonomic scope" value="Bacteria"/>
</dbReference>
<dbReference type="NCBIfam" id="TIGR00479">
    <property type="entry name" value="rumA"/>
    <property type="match status" value="1"/>
</dbReference>
<dbReference type="InterPro" id="IPR030391">
    <property type="entry name" value="MeTrfase_TrmA_CS"/>
</dbReference>
<evidence type="ECO:0000259" key="6">
    <source>
        <dbReference type="PROSITE" id="PS50926"/>
    </source>
</evidence>
<dbReference type="InterPro" id="IPR012340">
    <property type="entry name" value="NA-bd_OB-fold"/>
</dbReference>
<dbReference type="HOGENOM" id="CLU_014689_7_2_7"/>
<dbReference type="Gene3D" id="2.40.50.1070">
    <property type="match status" value="1"/>
</dbReference>
<dbReference type="SUPFAM" id="SSF53335">
    <property type="entry name" value="S-adenosyl-L-methionine-dependent methyltransferases"/>
    <property type="match status" value="1"/>
</dbReference>
<proteinExistence type="inferred from homology"/>
<dbReference type="STRING" id="883.DvMF_1383"/>
<dbReference type="KEGG" id="dvm:DvMF_1383"/>
<dbReference type="PROSITE" id="PS50926">
    <property type="entry name" value="TRAM"/>
    <property type="match status" value="1"/>
</dbReference>
<feature type="binding site" evidence="4">
    <location>
        <position position="358"/>
    </location>
    <ligand>
        <name>S-adenosyl-L-methionine</name>
        <dbReference type="ChEBI" id="CHEBI:59789"/>
    </ligand>
</feature>
<dbReference type="Pfam" id="PF05958">
    <property type="entry name" value="tRNA_U5-meth_tr"/>
    <property type="match status" value="1"/>
</dbReference>
<dbReference type="InterPro" id="IPR030390">
    <property type="entry name" value="MeTrfase_TrmA_AS"/>
</dbReference>
<comment type="similarity">
    <text evidence="4">Belongs to the class I-like SAM-binding methyltransferase superfamily. RNA M5U methyltransferase family.</text>
</comment>
<dbReference type="Gene3D" id="2.40.50.140">
    <property type="entry name" value="Nucleic acid-binding proteins"/>
    <property type="match status" value="1"/>
</dbReference>
<feature type="active site" evidence="5">
    <location>
        <position position="434"/>
    </location>
</feature>
<gene>
    <name evidence="7" type="ordered locus">DvMF_1383</name>
</gene>
<organism evidence="7">
    <name type="scientific">Nitratidesulfovibrio vulgaris (strain DSM 19637 / Miyazaki F)</name>
    <name type="common">Desulfovibrio vulgaris</name>
    <dbReference type="NCBI Taxonomy" id="883"/>
    <lineage>
        <taxon>Bacteria</taxon>
        <taxon>Pseudomonadati</taxon>
        <taxon>Thermodesulfobacteriota</taxon>
        <taxon>Desulfovibrionia</taxon>
        <taxon>Desulfovibrionales</taxon>
        <taxon>Desulfovibrionaceae</taxon>
        <taxon>Nitratidesulfovibrio</taxon>
    </lineage>
</organism>
<dbReference type="PROSITE" id="PS51687">
    <property type="entry name" value="SAM_MT_RNA_M5U"/>
    <property type="match status" value="1"/>
</dbReference>
<dbReference type="InterPro" id="IPR002792">
    <property type="entry name" value="TRAM_dom"/>
</dbReference>
<dbReference type="PANTHER" id="PTHR11061:SF30">
    <property type="entry name" value="TRNA (URACIL(54)-C(5))-METHYLTRANSFERASE"/>
    <property type="match status" value="1"/>
</dbReference>
<feature type="binding site" evidence="4">
    <location>
        <position position="308"/>
    </location>
    <ligand>
        <name>S-adenosyl-L-methionine</name>
        <dbReference type="ChEBI" id="CHEBI:59789"/>
    </ligand>
</feature>
<evidence type="ECO:0000256" key="3">
    <source>
        <dbReference type="ARBA" id="ARBA00022691"/>
    </source>
</evidence>
<dbReference type="OrthoDB" id="9804590at2"/>
<dbReference type="InterPro" id="IPR029063">
    <property type="entry name" value="SAM-dependent_MTases_sf"/>
</dbReference>
<reference evidence="7" key="1">
    <citation type="submission" date="2008-10" db="EMBL/GenBank/DDBJ databases">
        <title>Complete sequence of Desulfovibrio vulgaris str. 'Miyazaki F'.</title>
        <authorList>
            <person name="Lucas S."/>
            <person name="Copeland A."/>
            <person name="Lapidus A."/>
            <person name="Glavina del Rio T."/>
            <person name="Dalin E."/>
            <person name="Tice H."/>
            <person name="Bruce D."/>
            <person name="Goodwin L."/>
            <person name="Pitluck S."/>
            <person name="Sims D."/>
            <person name="Brettin T."/>
            <person name="Detter J.C."/>
            <person name="Han C."/>
            <person name="Larimer F."/>
            <person name="Land M."/>
            <person name="Hauser L."/>
            <person name="Kyrpides N."/>
            <person name="Mikhailova N."/>
            <person name="Hazen T.C."/>
            <person name="Richardson P."/>
        </authorList>
    </citation>
    <scope>NUCLEOTIDE SEQUENCE</scope>
    <source>
        <strain evidence="7">Miyazaki F</strain>
    </source>
</reference>
<dbReference type="PANTHER" id="PTHR11061">
    <property type="entry name" value="RNA M5U METHYLTRANSFERASE"/>
    <property type="match status" value="1"/>
</dbReference>
<protein>
    <submittedName>
        <fullName evidence="7">RNA methyltransferase, TrmA family</fullName>
    </submittedName>
</protein>
<dbReference type="FunFam" id="3.40.50.150:FF:000009">
    <property type="entry name" value="23S rRNA (Uracil(1939)-C(5))-methyltransferase RlmD"/>
    <property type="match status" value="1"/>
</dbReference>
<dbReference type="SUPFAM" id="SSF50249">
    <property type="entry name" value="Nucleic acid-binding proteins"/>
    <property type="match status" value="1"/>
</dbReference>
<feature type="domain" description="TRAM" evidence="6">
    <location>
        <begin position="5"/>
        <end position="63"/>
    </location>
</feature>
<evidence type="ECO:0000313" key="7">
    <source>
        <dbReference type="EMBL" id="ACL08331.1"/>
    </source>
</evidence>
<dbReference type="EMBL" id="CP001197">
    <property type="protein sequence ID" value="ACL08331.1"/>
    <property type="molecule type" value="Genomic_DNA"/>
</dbReference>
<feature type="binding site" evidence="4">
    <location>
        <position position="407"/>
    </location>
    <ligand>
        <name>S-adenosyl-L-methionine</name>
        <dbReference type="ChEBI" id="CHEBI:59789"/>
    </ligand>
</feature>
<feature type="binding site" evidence="4">
    <location>
        <position position="337"/>
    </location>
    <ligand>
        <name>S-adenosyl-L-methionine</name>
        <dbReference type="ChEBI" id="CHEBI:59789"/>
    </ligand>
</feature>
<sequence>MSDTTPRPGDLLELTVDALAAGGRAVCRHEGRVVFVAGGLPGQRVRARLTTVKRRFAEATLDAVLEPSPVQCAPFCAHFGDCGGCAWQDLPYAEQLRWKERFVVDALGRIGGLRDANVLPILASPAERGFRNKMEFAFSQDRDGQLHLGLRRRASRAVVDITECHLQTPLTVRIVEAVRELARESGLPGWDDSRQDGFWRFLVVREPELGRDAGADTPAEGEGQDTPGRQCLIQCITGRHPGAAQAVSRLAEALRARFPEVTGVVHSLRLDPEQIAYGERVLAVDGEAVLTERLGGNDLLLGPDSFFQTNTAAAGLLYDEARRMAAAGPDDTVWDLYSGVGAIALHLARAAGAVRGFEITPEAVNDARANAARNNILNCSFVSGDVRASLRRERPGEGVSPRIVVVDPPRAGLHEDVVEAVSAHQPERIVYVSCNPATMARDAALFTARGYALQEARPVDLFPHSPHVECVALLTRTGE</sequence>
<evidence type="ECO:0000256" key="5">
    <source>
        <dbReference type="PROSITE-ProRule" id="PRU10015"/>
    </source>
</evidence>
<dbReference type="PROSITE" id="PS01231">
    <property type="entry name" value="TRMA_2"/>
    <property type="match status" value="1"/>
</dbReference>
<dbReference type="PROSITE" id="PS01230">
    <property type="entry name" value="TRMA_1"/>
    <property type="match status" value="1"/>
</dbReference>
<evidence type="ECO:0000256" key="1">
    <source>
        <dbReference type="ARBA" id="ARBA00022603"/>
    </source>
</evidence>
<keyword evidence="2 4" id="KW-0808">Transferase</keyword>
<dbReference type="Pfam" id="PF01938">
    <property type="entry name" value="TRAM"/>
    <property type="match status" value="1"/>
</dbReference>
<dbReference type="Gene3D" id="3.40.50.150">
    <property type="entry name" value="Vaccinia Virus protein VP39"/>
    <property type="match status" value="1"/>
</dbReference>
<name>B8DRP4_NITV9</name>
<dbReference type="GO" id="GO:0070041">
    <property type="term" value="F:rRNA (uridine-C5-)-methyltransferase activity"/>
    <property type="evidence" value="ECO:0007669"/>
    <property type="project" value="TreeGrafter"/>
</dbReference>
<feature type="active site" description="Nucleophile" evidence="4">
    <location>
        <position position="434"/>
    </location>
</feature>
<keyword evidence="1 4" id="KW-0489">Methyltransferase</keyword>
<dbReference type="AlphaFoldDB" id="B8DRP4"/>